<reference evidence="2 3" key="1">
    <citation type="journal article" date="2018" name="IMA Fungus">
        <title>IMA Genome-F 10: Nine draft genome sequences of Claviceps purpurea s.lat., including C. arundinis, C. humidiphila, and C. cf. spartinae, pseudomolecules for the pitch canker pathogen Fusarium circinatum, draft genome of Davidsoniella eucalypti, Grosmannia galeiformis, Quambalaria eucalypti, and Teratosphaeria destructans.</title>
        <authorList>
            <person name="Wingfield B.D."/>
            <person name="Liu M."/>
            <person name="Nguyen H.D."/>
            <person name="Lane F.A."/>
            <person name="Morgan S.W."/>
            <person name="De Vos L."/>
            <person name="Wilken P.M."/>
            <person name="Duong T.A."/>
            <person name="Aylward J."/>
            <person name="Coetzee M.P."/>
            <person name="Dadej K."/>
            <person name="De Beer Z.W."/>
            <person name="Findlay W."/>
            <person name="Havenga M."/>
            <person name="Kolarik M."/>
            <person name="Menzies J.G."/>
            <person name="Naidoo K."/>
            <person name="Pochopski O."/>
            <person name="Shoukouhi P."/>
            <person name="Santana Q.C."/>
            <person name="Seifert K.A."/>
            <person name="Soal N."/>
            <person name="Steenkamp E.T."/>
            <person name="Tatham C.T."/>
            <person name="van der Nest M.A."/>
            <person name="Wingfield M.J."/>
        </authorList>
    </citation>
    <scope>NUCLEOTIDE SEQUENCE [LARGE SCALE GENOMIC DNA]</scope>
    <source>
        <strain evidence="2">CMW44962</strain>
    </source>
</reference>
<sequence length="102" mass="10514">MPASSSGHPDRWSEVVASGVEILRLARPSGRPAVGARGECACWPSKPVSGARGDRPAMSRASPSSRPLTGVGLSNSPRSPPEALANTSVQLGLRSQKGRPTT</sequence>
<name>A0A9W7SLJ8_9PEZI</name>
<keyword evidence="3" id="KW-1185">Reference proteome</keyword>
<proteinExistence type="predicted"/>
<evidence type="ECO:0000313" key="2">
    <source>
        <dbReference type="EMBL" id="KAH9822782.1"/>
    </source>
</evidence>
<protein>
    <submittedName>
        <fullName evidence="2">Uncharacterized protein</fullName>
    </submittedName>
</protein>
<dbReference type="Proteomes" id="UP001138500">
    <property type="component" value="Unassembled WGS sequence"/>
</dbReference>
<organism evidence="2 3">
    <name type="scientific">Teratosphaeria destructans</name>
    <dbReference type="NCBI Taxonomy" id="418781"/>
    <lineage>
        <taxon>Eukaryota</taxon>
        <taxon>Fungi</taxon>
        <taxon>Dikarya</taxon>
        <taxon>Ascomycota</taxon>
        <taxon>Pezizomycotina</taxon>
        <taxon>Dothideomycetes</taxon>
        <taxon>Dothideomycetidae</taxon>
        <taxon>Mycosphaerellales</taxon>
        <taxon>Teratosphaeriaceae</taxon>
        <taxon>Teratosphaeria</taxon>
    </lineage>
</organism>
<dbReference type="AlphaFoldDB" id="A0A9W7SLJ8"/>
<comment type="caution">
    <text evidence="2">The sequence shown here is derived from an EMBL/GenBank/DDBJ whole genome shotgun (WGS) entry which is preliminary data.</text>
</comment>
<evidence type="ECO:0000256" key="1">
    <source>
        <dbReference type="SAM" id="MobiDB-lite"/>
    </source>
</evidence>
<dbReference type="EMBL" id="RIBY02002207">
    <property type="protein sequence ID" value="KAH9822782.1"/>
    <property type="molecule type" value="Genomic_DNA"/>
</dbReference>
<feature type="region of interest" description="Disordered" evidence="1">
    <location>
        <begin position="44"/>
        <end position="102"/>
    </location>
</feature>
<gene>
    <name evidence="2" type="ORF">Tdes44962_MAKER10272</name>
</gene>
<feature type="compositionally biased region" description="Low complexity" evidence="1">
    <location>
        <begin position="58"/>
        <end position="67"/>
    </location>
</feature>
<accession>A0A9W7SLJ8</accession>
<evidence type="ECO:0000313" key="3">
    <source>
        <dbReference type="Proteomes" id="UP001138500"/>
    </source>
</evidence>
<reference evidence="2 3" key="2">
    <citation type="journal article" date="2021" name="Curr. Genet.">
        <title>Genetic response to nitrogen starvation in the aggressive Eucalyptus foliar pathogen Teratosphaeria destructans.</title>
        <authorList>
            <person name="Havenga M."/>
            <person name="Wingfield B.D."/>
            <person name="Wingfield M.J."/>
            <person name="Dreyer L.L."/>
            <person name="Roets F."/>
            <person name="Aylward J."/>
        </authorList>
    </citation>
    <scope>NUCLEOTIDE SEQUENCE [LARGE SCALE GENOMIC DNA]</scope>
    <source>
        <strain evidence="2">CMW44962</strain>
    </source>
</reference>